<dbReference type="InterPro" id="IPR001680">
    <property type="entry name" value="WD40_rpt"/>
</dbReference>
<dbReference type="GO" id="GO:0005847">
    <property type="term" value="C:mRNA cleavage and polyadenylation specificity factor complex"/>
    <property type="evidence" value="ECO:0007669"/>
    <property type="project" value="EnsemblFungi"/>
</dbReference>
<dbReference type="InterPro" id="IPR045245">
    <property type="entry name" value="Pfs2-like"/>
</dbReference>
<dbReference type="PROSITE" id="PS50294">
    <property type="entry name" value="WD_REPEATS_REGION"/>
    <property type="match status" value="3"/>
</dbReference>
<dbReference type="GO" id="GO:0000785">
    <property type="term" value="C:chromatin"/>
    <property type="evidence" value="ECO:0007669"/>
    <property type="project" value="EnsemblFungi"/>
</dbReference>
<dbReference type="InterPro" id="IPR036322">
    <property type="entry name" value="WD40_repeat_dom_sf"/>
</dbReference>
<evidence type="ECO:0000313" key="5">
    <source>
        <dbReference type="EMBL" id="ELA46450.1"/>
    </source>
</evidence>
<dbReference type="GeneID" id="19879913"/>
<dbReference type="InterPro" id="IPR019775">
    <property type="entry name" value="WD40_repeat_CS"/>
</dbReference>
<proteinExistence type="predicted"/>
<name>L2GTN5_VAVCU</name>
<dbReference type="InParanoid" id="L2GTN5"/>
<dbReference type="RefSeq" id="XP_008075058.1">
    <property type="nucleotide sequence ID" value="XM_008076867.1"/>
</dbReference>
<dbReference type="EMBL" id="GL877444">
    <property type="protein sequence ID" value="ELA46450.1"/>
    <property type="molecule type" value="Genomic_DNA"/>
</dbReference>
<evidence type="ECO:0000256" key="2">
    <source>
        <dbReference type="ARBA" id="ARBA00022737"/>
    </source>
</evidence>
<dbReference type="InterPro" id="IPR015943">
    <property type="entry name" value="WD40/YVTN_repeat-like_dom_sf"/>
</dbReference>
<organism evidence="5 6">
    <name type="scientific">Vavraia culicis (isolate floridensis)</name>
    <name type="common">Microsporidian parasite</name>
    <dbReference type="NCBI Taxonomy" id="948595"/>
    <lineage>
        <taxon>Eukaryota</taxon>
        <taxon>Fungi</taxon>
        <taxon>Fungi incertae sedis</taxon>
        <taxon>Microsporidia</taxon>
        <taxon>Pleistophoridae</taxon>
        <taxon>Vavraia</taxon>
    </lineage>
</organism>
<dbReference type="STRING" id="948595.L2GTN5"/>
<dbReference type="PANTHER" id="PTHR22836">
    <property type="entry name" value="WD40 REPEAT PROTEIN"/>
    <property type="match status" value="1"/>
</dbReference>
<dbReference type="HOGENOM" id="CLU_000288_77_0_1"/>
<dbReference type="VEuPathDB" id="MicrosporidiaDB:VCUG_02045"/>
<dbReference type="GO" id="GO:0180010">
    <property type="term" value="P:co-transcriptional mRNA 3'-end processing, cleavage and polyadenylation pathway"/>
    <property type="evidence" value="ECO:0007669"/>
    <property type="project" value="EnsemblFungi"/>
</dbReference>
<evidence type="ECO:0000313" key="6">
    <source>
        <dbReference type="Proteomes" id="UP000011081"/>
    </source>
</evidence>
<keyword evidence="1 4" id="KW-0853">WD repeat</keyword>
<dbReference type="SUPFAM" id="SSF50978">
    <property type="entry name" value="WD40 repeat-like"/>
    <property type="match status" value="1"/>
</dbReference>
<feature type="repeat" description="WD" evidence="4">
    <location>
        <begin position="329"/>
        <end position="370"/>
    </location>
</feature>
<evidence type="ECO:0000256" key="1">
    <source>
        <dbReference type="ARBA" id="ARBA00022574"/>
    </source>
</evidence>
<sequence length="383" mass="43760">MTINIKDIVSARFQNPKFQYDGKRMRNLAVRKALDYSKYVLPLSLDVPHTTIFHRHAEHVSINKMRCPINIVRFTPDGRRLISGTSTGEFTLWNSFSFNFETILQAHESPVRGLEFTRLGDLLLSADTTGTVKFWHLSMNNVGIRQCHEEAIRDMSVADNYFVTASDDSTVRVHNFEKNECMILRGHNWDVRVAQYNPRSSLVASGGKDNLVKLWDTRTKRCVATMHCHKNTVLCARWIDDMNLLTAGKDQVIKQSELRMLKDNFTYKCKKEVTALCVMNRCMDSSGIRSARSANFLCNSEMRGDLFAAGMADGSIAHLQVFNQNMSVVSGHESTVWSIDYHPIGHLMASGSMDQSVRFWSWRKKEVSEEVENNEERIPGLCY</sequence>
<dbReference type="Gene3D" id="2.130.10.10">
    <property type="entry name" value="YVTN repeat-like/Quinoprotein amine dehydrogenase"/>
    <property type="match status" value="3"/>
</dbReference>
<keyword evidence="2" id="KW-0677">Repeat</keyword>
<evidence type="ECO:0000256" key="4">
    <source>
        <dbReference type="PROSITE-ProRule" id="PRU00221"/>
    </source>
</evidence>
<feature type="repeat" description="WD" evidence="4">
    <location>
        <begin position="62"/>
        <end position="94"/>
    </location>
</feature>
<gene>
    <name evidence="5" type="ORF">VCUG_02045</name>
</gene>
<reference evidence="6" key="1">
    <citation type="submission" date="2011-03" db="EMBL/GenBank/DDBJ databases">
        <title>The genome sequence of Vavraia culicis strain floridensis.</title>
        <authorList>
            <consortium name="The Broad Institute Genome Sequencing Platform"/>
            <person name="Cuomo C."/>
            <person name="Becnel J."/>
            <person name="Sanscrainte N."/>
            <person name="Young S.K."/>
            <person name="Zeng Q."/>
            <person name="Gargeya S."/>
            <person name="Fitzgerald M."/>
            <person name="Haas B."/>
            <person name="Abouelleil A."/>
            <person name="Alvarado L."/>
            <person name="Arachchi H.M."/>
            <person name="Berlin A."/>
            <person name="Chapman S.B."/>
            <person name="Gearin G."/>
            <person name="Goldberg J."/>
            <person name="Griggs A."/>
            <person name="Gujja S."/>
            <person name="Hansen M."/>
            <person name="Heiman D."/>
            <person name="Howarth C."/>
            <person name="Larimer J."/>
            <person name="Lui A."/>
            <person name="MacDonald P.J.P."/>
            <person name="McCowen C."/>
            <person name="Montmayeur A."/>
            <person name="Murphy C."/>
            <person name="Neiman D."/>
            <person name="Pearson M."/>
            <person name="Priest M."/>
            <person name="Roberts A."/>
            <person name="Saif S."/>
            <person name="Shea T."/>
            <person name="Sisk P."/>
            <person name="Stolte C."/>
            <person name="Sykes S."/>
            <person name="Wortman J."/>
            <person name="Nusbaum C."/>
            <person name="Birren B."/>
        </authorList>
    </citation>
    <scope>NUCLEOTIDE SEQUENCE [LARGE SCALE GENOMIC DNA]</scope>
    <source>
        <strain evidence="6">floridensis</strain>
    </source>
</reference>
<accession>L2GTN5</accession>
<feature type="repeat" description="WD" evidence="4">
    <location>
        <begin position="104"/>
        <end position="138"/>
    </location>
</feature>
<dbReference type="Proteomes" id="UP000011081">
    <property type="component" value="Unassembled WGS sequence"/>
</dbReference>
<dbReference type="PROSITE" id="PS00678">
    <property type="entry name" value="WD_REPEATS_1"/>
    <property type="match status" value="1"/>
</dbReference>
<dbReference type="AlphaFoldDB" id="L2GTN5"/>
<dbReference type="OMA" id="HHWDVKS"/>
<evidence type="ECO:0000256" key="3">
    <source>
        <dbReference type="ARBA" id="ARBA00026154"/>
    </source>
</evidence>
<dbReference type="FunCoup" id="L2GTN5">
    <property type="interactions" value="48"/>
</dbReference>
<dbReference type="SMART" id="SM00320">
    <property type="entry name" value="WD40"/>
    <property type="match status" value="6"/>
</dbReference>
<feature type="repeat" description="WD" evidence="4">
    <location>
        <begin position="184"/>
        <end position="225"/>
    </location>
</feature>
<dbReference type="OrthoDB" id="16717at2759"/>
<protein>
    <recommendedName>
        <fullName evidence="3">Polyadenylation factor subunit 2</fullName>
    </recommendedName>
</protein>
<dbReference type="PANTHER" id="PTHR22836:SF0">
    <property type="entry name" value="PRE-MRNA 3' END PROCESSING PROTEIN WDR33"/>
    <property type="match status" value="1"/>
</dbReference>
<dbReference type="Pfam" id="PF00400">
    <property type="entry name" value="WD40"/>
    <property type="match status" value="5"/>
</dbReference>
<dbReference type="CDD" id="cd00200">
    <property type="entry name" value="WD40"/>
    <property type="match status" value="1"/>
</dbReference>
<dbReference type="PROSITE" id="PS50082">
    <property type="entry name" value="WD_REPEATS_2"/>
    <property type="match status" value="4"/>
</dbReference>
<keyword evidence="6" id="KW-1185">Reference proteome</keyword>